<keyword evidence="2" id="KW-0808">Transferase</keyword>
<dbReference type="Proteomes" id="UP000288259">
    <property type="component" value="Unassembled WGS sequence"/>
</dbReference>
<accession>A0A432YI30</accession>
<evidence type="ECO:0000313" key="3">
    <source>
        <dbReference type="Proteomes" id="UP000288259"/>
    </source>
</evidence>
<comment type="caution">
    <text evidence="2">The sequence shown here is derived from an EMBL/GenBank/DDBJ whole genome shotgun (WGS) entry which is preliminary data.</text>
</comment>
<feature type="domain" description="Methyltransferase type 11" evidence="1">
    <location>
        <begin position="74"/>
        <end position="126"/>
    </location>
</feature>
<dbReference type="Pfam" id="PF08241">
    <property type="entry name" value="Methyltransf_11"/>
    <property type="match status" value="1"/>
</dbReference>
<dbReference type="SUPFAM" id="SSF53335">
    <property type="entry name" value="S-adenosyl-L-methionine-dependent methyltransferases"/>
    <property type="match status" value="1"/>
</dbReference>
<dbReference type="InterPro" id="IPR013216">
    <property type="entry name" value="Methyltransf_11"/>
</dbReference>
<keyword evidence="2" id="KW-0489">Methyltransferase</keyword>
<keyword evidence="3" id="KW-1185">Reference proteome</keyword>
<dbReference type="GO" id="GO:0032259">
    <property type="term" value="P:methylation"/>
    <property type="evidence" value="ECO:0007669"/>
    <property type="project" value="UniProtKB-KW"/>
</dbReference>
<evidence type="ECO:0000313" key="2">
    <source>
        <dbReference type="EMBL" id="RUO60594.1"/>
    </source>
</evidence>
<dbReference type="RefSeq" id="WP_126754536.1">
    <property type="nucleotide sequence ID" value="NZ_PIPY01000006.1"/>
</dbReference>
<dbReference type="AlphaFoldDB" id="A0A432YI30"/>
<dbReference type="EMBL" id="PIPY01000006">
    <property type="protein sequence ID" value="RUO60594.1"/>
    <property type="molecule type" value="Genomic_DNA"/>
</dbReference>
<sequence length="251" mass="28794">MLKPALRQKPVKPPQSWRDLAHGRWLQHQVEEAIAPHAERLYGYHFARLGALSAELTLPKFPIAHQFAVAERPHHAVQVCALPTAWPFAEASLDAVLMVGQLEFAQDPHQILREVSHSLIAEGKLIYVGFNPYALNQLQMLWPGYLNQYPWCGRYFTKARVLDWLALLNFEVSVQHYFAPGLLQGRWNWPQRVAAQLNRALPQFNSCYLLVARKREFPLTLLPEKNKHRKLAPKLQTVPLANQTQSKESSC</sequence>
<organism evidence="2 3">
    <name type="scientific">Pseudidiomarina insulisalsae</name>
    <dbReference type="NCBI Taxonomy" id="575789"/>
    <lineage>
        <taxon>Bacteria</taxon>
        <taxon>Pseudomonadati</taxon>
        <taxon>Pseudomonadota</taxon>
        <taxon>Gammaproteobacteria</taxon>
        <taxon>Alteromonadales</taxon>
        <taxon>Idiomarinaceae</taxon>
        <taxon>Pseudidiomarina</taxon>
    </lineage>
</organism>
<dbReference type="GO" id="GO:0008757">
    <property type="term" value="F:S-adenosylmethionine-dependent methyltransferase activity"/>
    <property type="evidence" value="ECO:0007669"/>
    <property type="project" value="InterPro"/>
</dbReference>
<proteinExistence type="predicted"/>
<evidence type="ECO:0000259" key="1">
    <source>
        <dbReference type="Pfam" id="PF08241"/>
    </source>
</evidence>
<dbReference type="OrthoDB" id="6191410at2"/>
<name>A0A432YI30_9GAMM</name>
<reference evidence="3" key="1">
    <citation type="journal article" date="2018" name="Front. Microbiol.">
        <title>Genome-Based Analysis Reveals the Taxonomy and Diversity of the Family Idiomarinaceae.</title>
        <authorList>
            <person name="Liu Y."/>
            <person name="Lai Q."/>
            <person name="Shao Z."/>
        </authorList>
    </citation>
    <scope>NUCLEOTIDE SEQUENCE [LARGE SCALE GENOMIC DNA]</scope>
    <source>
        <strain evidence="3">CVS-6</strain>
    </source>
</reference>
<gene>
    <name evidence="2" type="ORF">CWI71_06945</name>
</gene>
<dbReference type="InterPro" id="IPR029063">
    <property type="entry name" value="SAM-dependent_MTases_sf"/>
</dbReference>
<dbReference type="Gene3D" id="3.40.50.150">
    <property type="entry name" value="Vaccinia Virus protein VP39"/>
    <property type="match status" value="1"/>
</dbReference>
<protein>
    <submittedName>
        <fullName evidence="2">Methyltransferase type 11</fullName>
    </submittedName>
</protein>